<keyword evidence="2" id="KW-0808">Transferase</keyword>
<evidence type="ECO:0000313" key="3">
    <source>
        <dbReference type="Proteomes" id="UP000031011"/>
    </source>
</evidence>
<dbReference type="PROSITE" id="PS51186">
    <property type="entry name" value="GNAT"/>
    <property type="match status" value="1"/>
</dbReference>
<dbReference type="Gene3D" id="3.40.630.30">
    <property type="match status" value="1"/>
</dbReference>
<dbReference type="SUPFAM" id="SSF55729">
    <property type="entry name" value="Acyl-CoA N-acyltransferases (Nat)"/>
    <property type="match status" value="1"/>
</dbReference>
<sequence length="120" mass="14239">MRNSTHVISAWDGDRLIDLLRALDDGATIAFLHYVMVDPKYQGRHIGDELMNRIMKNFTDLLHVKVIPSDPRTITFYERYGFRQYDNYSASSTYFIRAGFFSVTRWALARPFRRLRQWSL</sequence>
<organism evidence="2 3">
    <name type="scientific">Ligilactobacillus ruminis DPC 6832</name>
    <dbReference type="NCBI Taxonomy" id="1402208"/>
    <lineage>
        <taxon>Bacteria</taxon>
        <taxon>Bacillati</taxon>
        <taxon>Bacillota</taxon>
        <taxon>Bacilli</taxon>
        <taxon>Lactobacillales</taxon>
        <taxon>Lactobacillaceae</taxon>
        <taxon>Ligilactobacillus</taxon>
    </lineage>
</organism>
<reference evidence="2 3" key="1">
    <citation type="journal article" date="2015" name="BMC Microbiol.">
        <title>Lactobacillus ruminis strains cluster according to their mammalian gut source.</title>
        <authorList>
            <person name="O' Donnell M.M."/>
            <person name="Harris H.M."/>
            <person name="Lynch D.B."/>
            <person name="Ross R.P."/>
            <person name="O'Toole P.W."/>
        </authorList>
    </citation>
    <scope>NUCLEOTIDE SEQUENCE [LARGE SCALE GENOMIC DNA]</scope>
    <source>
        <strain evidence="2 3">DPC 6832</strain>
    </source>
</reference>
<dbReference type="InterPro" id="IPR016181">
    <property type="entry name" value="Acyl_CoA_acyltransferase"/>
</dbReference>
<protein>
    <submittedName>
        <fullName evidence="2">NH2-acetyltransferase</fullName>
    </submittedName>
</protein>
<comment type="caution">
    <text evidence="2">The sequence shown here is derived from an EMBL/GenBank/DDBJ whole genome shotgun (WGS) entry which is preliminary data.</text>
</comment>
<dbReference type="GO" id="GO:0016747">
    <property type="term" value="F:acyltransferase activity, transferring groups other than amino-acyl groups"/>
    <property type="evidence" value="ECO:0007669"/>
    <property type="project" value="InterPro"/>
</dbReference>
<dbReference type="Proteomes" id="UP000031011">
    <property type="component" value="Unassembled WGS sequence"/>
</dbReference>
<dbReference type="InterPro" id="IPR000182">
    <property type="entry name" value="GNAT_dom"/>
</dbReference>
<dbReference type="AlphaFoldDB" id="A0A837DV92"/>
<dbReference type="Pfam" id="PF13508">
    <property type="entry name" value="Acetyltransf_7"/>
    <property type="match status" value="1"/>
</dbReference>
<gene>
    <name evidence="2" type="ORF">LRN_0490</name>
</gene>
<evidence type="ECO:0000259" key="1">
    <source>
        <dbReference type="PROSITE" id="PS51186"/>
    </source>
</evidence>
<feature type="domain" description="N-acetyltransferase" evidence="1">
    <location>
        <begin position="1"/>
        <end position="111"/>
    </location>
</feature>
<accession>A0A837DV92</accession>
<proteinExistence type="predicted"/>
<name>A0A837DV92_9LACO</name>
<dbReference type="EMBL" id="AWYA01000126">
    <property type="protein sequence ID" value="KIC04175.1"/>
    <property type="molecule type" value="Genomic_DNA"/>
</dbReference>
<dbReference type="CDD" id="cd04301">
    <property type="entry name" value="NAT_SF"/>
    <property type="match status" value="1"/>
</dbReference>
<evidence type="ECO:0000313" key="2">
    <source>
        <dbReference type="EMBL" id="KIC04175.1"/>
    </source>
</evidence>